<dbReference type="EMBL" id="CP054491">
    <property type="protein sequence ID" value="QKQ24992.1"/>
    <property type="molecule type" value="Genomic_DNA"/>
</dbReference>
<dbReference type="Proteomes" id="UP000509658">
    <property type="component" value="Chromosome"/>
</dbReference>
<keyword evidence="3" id="KW-1185">Reference proteome</keyword>
<gene>
    <name evidence="2" type="ORF">HUE57_00845</name>
</gene>
<dbReference type="InterPro" id="IPR005074">
    <property type="entry name" value="Peptidase_C39"/>
</dbReference>
<dbReference type="PROSITE" id="PS50990">
    <property type="entry name" value="PEPTIDASE_C39"/>
    <property type="match status" value="1"/>
</dbReference>
<dbReference type="AlphaFoldDB" id="A0A6N0HRE7"/>
<dbReference type="GO" id="GO:0008233">
    <property type="term" value="F:peptidase activity"/>
    <property type="evidence" value="ECO:0007669"/>
    <property type="project" value="InterPro"/>
</dbReference>
<dbReference type="Pfam" id="PF03412">
    <property type="entry name" value="Peptidase_C39"/>
    <property type="match status" value="1"/>
</dbReference>
<dbReference type="RefSeq" id="WP_078483046.1">
    <property type="nucleotide sequence ID" value="NZ_CP054491.1"/>
</dbReference>
<dbReference type="GO" id="GO:0006508">
    <property type="term" value="P:proteolysis"/>
    <property type="evidence" value="ECO:0007669"/>
    <property type="project" value="InterPro"/>
</dbReference>
<reference evidence="2 3" key="1">
    <citation type="submission" date="2020-05" db="EMBL/GenBank/DDBJ databases">
        <title>Horizontal transmission and recombination maintain forever young bacterial symbiont genomes.</title>
        <authorList>
            <person name="Russell S.L."/>
            <person name="Pepper-Tunick E."/>
            <person name="Svedberg J."/>
            <person name="Byrne A."/>
            <person name="Ruelas Castillo J."/>
            <person name="Vollmers C."/>
            <person name="Beinart R.A."/>
            <person name="Corbett-Detig R."/>
        </authorList>
    </citation>
    <scope>NUCLEOTIDE SEQUENCE [LARGE SCALE GENOMIC DNA]</scope>
    <source>
        <strain evidence="2">Santa_Monica_outfall</strain>
    </source>
</reference>
<dbReference type="GO" id="GO:0016020">
    <property type="term" value="C:membrane"/>
    <property type="evidence" value="ECO:0007669"/>
    <property type="project" value="InterPro"/>
</dbReference>
<proteinExistence type="predicted"/>
<evidence type="ECO:0000313" key="3">
    <source>
        <dbReference type="Proteomes" id="UP000509658"/>
    </source>
</evidence>
<evidence type="ECO:0000313" key="2">
    <source>
        <dbReference type="EMBL" id="QKQ24992.1"/>
    </source>
</evidence>
<dbReference type="GO" id="GO:0005524">
    <property type="term" value="F:ATP binding"/>
    <property type="evidence" value="ECO:0007669"/>
    <property type="project" value="InterPro"/>
</dbReference>
<dbReference type="PROSITE" id="PS51257">
    <property type="entry name" value="PROKAR_LIPOPROTEIN"/>
    <property type="match status" value="1"/>
</dbReference>
<evidence type="ECO:0000259" key="1">
    <source>
        <dbReference type="PROSITE" id="PS50990"/>
    </source>
</evidence>
<protein>
    <submittedName>
        <fullName evidence="2">C39 family peptidase</fullName>
    </submittedName>
</protein>
<sequence>MTLRTLTLLPIVLISLLMSGCINMPIKESGERAFQREFAGMTYIKVPYVEQESAVTCGVAVIQSVSDFWGSPIDQQTMLVDHPPADTEEGYSLAELKTIVKRHSRLKAFVLKANGKLLEQMIAKGRPVIVAVRTEPRPYIETPFEFTRRLVRILAEEYNHYIAVIGINKEKVAIMDPAQGFYVMKRDRFNTIWAELGNASLLIAK</sequence>
<dbReference type="KEGG" id="rev:HUE57_00845"/>
<organism evidence="2 3">
    <name type="scientific">Candidatus Reidiella endopervernicosa</name>
    <dbReference type="NCBI Taxonomy" id="2738883"/>
    <lineage>
        <taxon>Bacteria</taxon>
        <taxon>Pseudomonadati</taxon>
        <taxon>Pseudomonadota</taxon>
        <taxon>Gammaproteobacteria</taxon>
        <taxon>Candidatus Reidiella</taxon>
    </lineage>
</organism>
<dbReference type="Gene3D" id="3.90.70.10">
    <property type="entry name" value="Cysteine proteinases"/>
    <property type="match status" value="1"/>
</dbReference>
<accession>A0A6N0HRE7</accession>
<feature type="domain" description="Peptidase C39" evidence="1">
    <location>
        <begin position="51"/>
        <end position="200"/>
    </location>
</feature>
<name>A0A6N0HRE7_9GAMM</name>